<reference evidence="5" key="1">
    <citation type="submission" date="2019-01" db="EMBL/GenBank/DDBJ databases">
        <title>Cytophagaceae bacterium strain CAR-16.</title>
        <authorList>
            <person name="Chen W.-M."/>
        </authorList>
    </citation>
    <scope>NUCLEOTIDE SEQUENCE [LARGE SCALE GENOMIC DNA]</scope>
    <source>
        <strain evidence="5">WWJ-16</strain>
    </source>
</reference>
<dbReference type="InterPro" id="IPR000792">
    <property type="entry name" value="Tscrpt_reg_LuxR_C"/>
</dbReference>
<comment type="caution">
    <text evidence="4">The sequence shown here is derived from an EMBL/GenBank/DDBJ whole genome shotgun (WGS) entry which is preliminary data.</text>
</comment>
<organism evidence="4 5">
    <name type="scientific">Flavobacterium stagni</name>
    <dbReference type="NCBI Taxonomy" id="2506421"/>
    <lineage>
        <taxon>Bacteria</taxon>
        <taxon>Pseudomonadati</taxon>
        <taxon>Bacteroidota</taxon>
        <taxon>Flavobacteriia</taxon>
        <taxon>Flavobacteriales</taxon>
        <taxon>Flavobacteriaceae</taxon>
        <taxon>Flavobacterium</taxon>
    </lineage>
</organism>
<gene>
    <name evidence="4" type="ORF">EQG61_08490</name>
</gene>
<feature type="signal peptide" evidence="2">
    <location>
        <begin position="1"/>
        <end position="19"/>
    </location>
</feature>
<keyword evidence="2" id="KW-0732">Signal</keyword>
<dbReference type="SUPFAM" id="SSF46894">
    <property type="entry name" value="C-terminal effector domain of the bipartite response regulators"/>
    <property type="match status" value="1"/>
</dbReference>
<evidence type="ECO:0000256" key="1">
    <source>
        <dbReference type="SAM" id="Phobius"/>
    </source>
</evidence>
<dbReference type="InterPro" id="IPR036388">
    <property type="entry name" value="WH-like_DNA-bd_sf"/>
</dbReference>
<evidence type="ECO:0000313" key="4">
    <source>
        <dbReference type="EMBL" id="RXR22609.1"/>
    </source>
</evidence>
<keyword evidence="5" id="KW-1185">Reference proteome</keyword>
<accession>A0A4Q1K8H1</accession>
<evidence type="ECO:0000256" key="2">
    <source>
        <dbReference type="SAM" id="SignalP"/>
    </source>
</evidence>
<evidence type="ECO:0000313" key="5">
    <source>
        <dbReference type="Proteomes" id="UP000289857"/>
    </source>
</evidence>
<dbReference type="RefSeq" id="WP_129461494.1">
    <property type="nucleotide sequence ID" value="NZ_SBKN01000004.1"/>
</dbReference>
<dbReference type="Gene3D" id="1.10.10.10">
    <property type="entry name" value="Winged helix-like DNA-binding domain superfamily/Winged helix DNA-binding domain"/>
    <property type="match status" value="1"/>
</dbReference>
<dbReference type="GO" id="GO:0003677">
    <property type="term" value="F:DNA binding"/>
    <property type="evidence" value="ECO:0007669"/>
    <property type="project" value="InterPro"/>
</dbReference>
<keyword evidence="1" id="KW-0812">Transmembrane</keyword>
<dbReference type="InterPro" id="IPR019734">
    <property type="entry name" value="TPR_rpt"/>
</dbReference>
<dbReference type="GO" id="GO:0006355">
    <property type="term" value="P:regulation of DNA-templated transcription"/>
    <property type="evidence" value="ECO:0007669"/>
    <property type="project" value="InterPro"/>
</dbReference>
<dbReference type="SMART" id="SM00028">
    <property type="entry name" value="TPR"/>
    <property type="match status" value="6"/>
</dbReference>
<keyword evidence="1" id="KW-1133">Transmembrane helix</keyword>
<protein>
    <recommendedName>
        <fullName evidence="3">HTH luxR-type domain-containing protein</fullName>
    </recommendedName>
</protein>
<dbReference type="SMART" id="SM00421">
    <property type="entry name" value="HTH_LUXR"/>
    <property type="match status" value="1"/>
</dbReference>
<dbReference type="SUPFAM" id="SSF48452">
    <property type="entry name" value="TPR-like"/>
    <property type="match status" value="2"/>
</dbReference>
<dbReference type="Proteomes" id="UP000289857">
    <property type="component" value="Unassembled WGS sequence"/>
</dbReference>
<name>A0A4Q1K8H1_9FLAO</name>
<feature type="transmembrane region" description="Helical" evidence="1">
    <location>
        <begin position="342"/>
        <end position="361"/>
    </location>
</feature>
<dbReference type="InterPro" id="IPR016032">
    <property type="entry name" value="Sig_transdc_resp-reg_C-effctor"/>
</dbReference>
<dbReference type="AlphaFoldDB" id="A0A4Q1K8H1"/>
<evidence type="ECO:0000259" key="3">
    <source>
        <dbReference type="SMART" id="SM00421"/>
    </source>
</evidence>
<dbReference type="OrthoDB" id="1090267at2"/>
<keyword evidence="1" id="KW-0472">Membrane</keyword>
<dbReference type="InterPro" id="IPR011990">
    <property type="entry name" value="TPR-like_helical_dom_sf"/>
</dbReference>
<dbReference type="Gene3D" id="1.25.40.10">
    <property type="entry name" value="Tetratricopeptide repeat domain"/>
    <property type="match status" value="2"/>
</dbReference>
<feature type="chain" id="PRO_5020815632" description="HTH luxR-type domain-containing protein" evidence="2">
    <location>
        <begin position="20"/>
        <end position="532"/>
    </location>
</feature>
<sequence length="532" mass="61375">MKKMHLIVLLLFGIGISAAQNHNALMRLGWHHLAQDRDDLAYAQFWKAHQQAVKSHQTAANAEALLHLGICTYGSSLERGLQFALQALHEYQSLETTQPEVSTLGRARCLQLISTVFSRQKNYSKAQKLSRETIRLLENTVDTTGTLGLAYMSLGKLNLQLRKGDSAQFYFKQAETLFKQNKVSVYLPGALIAQGDLYVKNKQFQAAEIAYSKAWNLAKATQNQQAMVSALLGQARRLAATNQYGTAITVLEQAWTLTPKLTDKSFAIQVLEQQAAVHDRLGDYAASSRFRQKLIALKDTFFTEERERMARSLALQFELGEKDRQLNLVTREKEWTRQTNTILWALLGVIVVAFSLIYFYLKRYQKRDRELLRAKEAYMQLLEEQKQLKEQQYTRDLEHREQQLSSMTLQMLEKNELLENIQSLVKEKQNGFEGQLLRLVQQQGIQDRVWKDYDVVLENANRHFYERLKQRFPEISANDLKLCALIKMNLSIKEMAAILNISPDSVKTARHRLRKKLQMQTEDNLTEFLLNL</sequence>
<feature type="domain" description="HTH luxR-type" evidence="3">
    <location>
        <begin position="472"/>
        <end position="529"/>
    </location>
</feature>
<dbReference type="EMBL" id="SBKN01000004">
    <property type="protein sequence ID" value="RXR22609.1"/>
    <property type="molecule type" value="Genomic_DNA"/>
</dbReference>
<proteinExistence type="predicted"/>